<dbReference type="AlphaFoldDB" id="A0A6B0YM07"/>
<evidence type="ECO:0000256" key="1">
    <source>
        <dbReference type="ARBA" id="ARBA00023235"/>
    </source>
</evidence>
<dbReference type="InterPro" id="IPR013022">
    <property type="entry name" value="Xyl_isomerase-like_TIM-brl"/>
</dbReference>
<evidence type="ECO:0000313" key="3">
    <source>
        <dbReference type="EMBL" id="MXY91930.1"/>
    </source>
</evidence>
<dbReference type="InterPro" id="IPR050417">
    <property type="entry name" value="Sugar_Epim/Isomerase"/>
</dbReference>
<protein>
    <submittedName>
        <fullName evidence="3">Sugar phosphate isomerase/epimerase</fullName>
    </submittedName>
</protein>
<dbReference type="PANTHER" id="PTHR43489">
    <property type="entry name" value="ISOMERASE"/>
    <property type="match status" value="1"/>
</dbReference>
<keyword evidence="1 3" id="KW-0413">Isomerase</keyword>
<dbReference type="EMBL" id="VXRG01000005">
    <property type="protein sequence ID" value="MXY91930.1"/>
    <property type="molecule type" value="Genomic_DNA"/>
</dbReference>
<dbReference type="GO" id="GO:0016853">
    <property type="term" value="F:isomerase activity"/>
    <property type="evidence" value="ECO:0007669"/>
    <property type="project" value="UniProtKB-KW"/>
</dbReference>
<comment type="caution">
    <text evidence="3">The sequence shown here is derived from an EMBL/GenBank/DDBJ whole genome shotgun (WGS) entry which is preliminary data.</text>
</comment>
<dbReference type="Pfam" id="PF01261">
    <property type="entry name" value="AP_endonuc_2"/>
    <property type="match status" value="1"/>
</dbReference>
<feature type="domain" description="Xylose isomerase-like TIM barrel" evidence="2">
    <location>
        <begin position="22"/>
        <end position="261"/>
    </location>
</feature>
<proteinExistence type="predicted"/>
<name>A0A6B0YM07_9CHLR</name>
<dbReference type="SUPFAM" id="SSF51658">
    <property type="entry name" value="Xylose isomerase-like"/>
    <property type="match status" value="1"/>
</dbReference>
<gene>
    <name evidence="3" type="ORF">F4Y42_00605</name>
</gene>
<dbReference type="Gene3D" id="3.20.20.150">
    <property type="entry name" value="Divalent-metal-dependent TIM barrel enzymes"/>
    <property type="match status" value="1"/>
</dbReference>
<evidence type="ECO:0000259" key="2">
    <source>
        <dbReference type="Pfam" id="PF01261"/>
    </source>
</evidence>
<accession>A0A6B0YM07</accession>
<organism evidence="3">
    <name type="scientific">Caldilineaceae bacterium SB0664_bin_27</name>
    <dbReference type="NCBI Taxonomy" id="2605260"/>
    <lineage>
        <taxon>Bacteria</taxon>
        <taxon>Bacillati</taxon>
        <taxon>Chloroflexota</taxon>
        <taxon>Caldilineae</taxon>
        <taxon>Caldilineales</taxon>
        <taxon>Caldilineaceae</taxon>
    </lineage>
</organism>
<dbReference type="PANTHER" id="PTHR43489:SF7">
    <property type="entry name" value="3-DEHYDRO-D-GULOSIDE 4-EPIMERASE-RELATED"/>
    <property type="match status" value="1"/>
</dbReference>
<dbReference type="InterPro" id="IPR036237">
    <property type="entry name" value="Xyl_isomerase-like_sf"/>
</dbReference>
<sequence>MLISIQENLLPGETLNEKLDCAEALQIDGVEIQGRSRLYDRISEYEAAFNNRTVRISSICGQSTFDWLDPDLAKRQASIDESRRNLEACGHFGAAGQIVPPIFGPPRLPDLSPLKDAIALEKELLIEITRELAAFAHSHGTLLLLEPLNRYEQHLLRRQEDGVEIIQKAGDPPGVALLTDFFHMHIEEVDTPATIRKIGRYIGHVHVADNTRVQPGIGDIDWQAGIQALADVDFKGYLTYECSVAGEPQAALAQSVALLRETIASVQDG</sequence>
<reference evidence="3" key="1">
    <citation type="submission" date="2019-09" db="EMBL/GenBank/DDBJ databases">
        <title>Characterisation of the sponge microbiome using genome-centric metagenomics.</title>
        <authorList>
            <person name="Engelberts J.P."/>
            <person name="Robbins S.J."/>
            <person name="De Goeij J.M."/>
            <person name="Aranda M."/>
            <person name="Bell S.C."/>
            <person name="Webster N.S."/>
        </authorList>
    </citation>
    <scope>NUCLEOTIDE SEQUENCE</scope>
    <source>
        <strain evidence="3">SB0664_bin_27</strain>
    </source>
</reference>